<evidence type="ECO:0008006" key="3">
    <source>
        <dbReference type="Google" id="ProtNLM"/>
    </source>
</evidence>
<evidence type="ECO:0000313" key="2">
    <source>
        <dbReference type="Proteomes" id="UP000256304"/>
    </source>
</evidence>
<dbReference type="Proteomes" id="UP000256304">
    <property type="component" value="Unassembled WGS sequence"/>
</dbReference>
<reference evidence="1 2" key="1">
    <citation type="submission" date="2018-08" db="EMBL/GenBank/DDBJ databases">
        <title>Genomic Encyclopedia of Type Strains, Phase III (KMG-III): the genomes of soil and plant-associated and newly described type strains.</title>
        <authorList>
            <person name="Whitman W."/>
        </authorList>
    </citation>
    <scope>NUCLEOTIDE SEQUENCE [LARGE SCALE GENOMIC DNA]</scope>
    <source>
        <strain evidence="1 2">CGMCC 1.10966</strain>
    </source>
</reference>
<comment type="caution">
    <text evidence="1">The sequence shown here is derived from an EMBL/GenBank/DDBJ whole genome shotgun (WGS) entry which is preliminary data.</text>
</comment>
<dbReference type="EMBL" id="QTTN01000071">
    <property type="protein sequence ID" value="REE55372.1"/>
    <property type="molecule type" value="Genomic_DNA"/>
</dbReference>
<dbReference type="AlphaFoldDB" id="A0A3D9PYN3"/>
<accession>A0A3D9PYN3</accession>
<dbReference type="OrthoDB" id="2641610at2"/>
<protein>
    <recommendedName>
        <fullName evidence="3">Exosporium-targeted protein</fullName>
    </recommendedName>
</protein>
<dbReference type="RefSeq" id="WP_116192805.1">
    <property type="nucleotide sequence ID" value="NZ_QTTN01000071.1"/>
</dbReference>
<keyword evidence="2" id="KW-1185">Reference proteome</keyword>
<sequence length="142" mass="15046">MGQLIDARTSSNITTVLDEFDTFPLDTYVLVGQVGLDIPPGTGGTIRVQLTGMVGAALPTDFPTSFLLELYLVRGLTVNDMLIFKSLNAFESGIHTISFSASDYNVPAPVSGLLPYTLFAIARSEGIGRVGPENLNASAYTG</sequence>
<gene>
    <name evidence="1" type="ORF">A8990_17112</name>
</gene>
<name>A0A3D9PYN3_9BACL</name>
<evidence type="ECO:0000313" key="1">
    <source>
        <dbReference type="EMBL" id="REE55372.1"/>
    </source>
</evidence>
<proteinExistence type="predicted"/>
<organism evidence="1 2">
    <name type="scientific">Paenibacillus taihuensis</name>
    <dbReference type="NCBI Taxonomy" id="1156355"/>
    <lineage>
        <taxon>Bacteria</taxon>
        <taxon>Bacillati</taxon>
        <taxon>Bacillota</taxon>
        <taxon>Bacilli</taxon>
        <taxon>Bacillales</taxon>
        <taxon>Paenibacillaceae</taxon>
        <taxon>Paenibacillus</taxon>
    </lineage>
</organism>